<dbReference type="Pfam" id="PF01042">
    <property type="entry name" value="Ribonuc_L-PSP"/>
    <property type="match status" value="1"/>
</dbReference>
<dbReference type="InterPro" id="IPR035959">
    <property type="entry name" value="RutC-like_sf"/>
</dbReference>
<evidence type="ECO:0000313" key="3">
    <source>
        <dbReference type="Proteomes" id="UP000035661"/>
    </source>
</evidence>
<dbReference type="RefSeq" id="WP_047791278.1">
    <property type="nucleotide sequence ID" value="NZ_CP011856.1"/>
</dbReference>
<reference evidence="2 3" key="1">
    <citation type="journal article" date="2015" name="Genome Biol. Evol.">
        <title>Found and Lost: The Fates of Horizontally Acquired Genes in Arthropod-Symbiotic Spiroplasma.</title>
        <authorList>
            <person name="Lo W.S."/>
            <person name="Gasparich G.E."/>
            <person name="Kuo C.H."/>
        </authorList>
    </citation>
    <scope>NUCLEOTIDE SEQUENCE [LARGE SCALE GENOMIC DNA]</scope>
    <source>
        <strain evidence="3">TDA-040725-5</strain>
    </source>
</reference>
<dbReference type="KEGG" id="seri:SERIO_v1c04520"/>
<dbReference type="InterPro" id="IPR019897">
    <property type="entry name" value="RidA_CS"/>
</dbReference>
<dbReference type="CDD" id="cd00448">
    <property type="entry name" value="YjgF_YER057c_UK114_family"/>
    <property type="match status" value="1"/>
</dbReference>
<comment type="similarity">
    <text evidence="1">Belongs to the RutC family.</text>
</comment>
<dbReference type="PROSITE" id="PS01094">
    <property type="entry name" value="UPF0076"/>
    <property type="match status" value="1"/>
</dbReference>
<proteinExistence type="inferred from homology"/>
<dbReference type="SUPFAM" id="SSF55298">
    <property type="entry name" value="YjgF-like"/>
    <property type="match status" value="1"/>
</dbReference>
<protein>
    <submittedName>
        <fullName evidence="2">Endoribonuclease</fullName>
    </submittedName>
</protein>
<gene>
    <name evidence="2" type="ORF">SERIO_v1c04520</name>
</gene>
<dbReference type="FunFam" id="3.30.1330.40:FF:000001">
    <property type="entry name" value="L-PSP family endoribonuclease"/>
    <property type="match status" value="1"/>
</dbReference>
<keyword evidence="3" id="KW-1185">Reference proteome</keyword>
<dbReference type="Gene3D" id="3.30.1330.40">
    <property type="entry name" value="RutC-like"/>
    <property type="match status" value="1"/>
</dbReference>
<dbReference type="AlphaFoldDB" id="A0A0H3XJK2"/>
<dbReference type="PANTHER" id="PTHR11803">
    <property type="entry name" value="2-IMINOBUTANOATE/2-IMINOPROPANOATE DEAMINASE RIDA"/>
    <property type="match status" value="1"/>
</dbReference>
<name>A0A0H3XJK2_9MOLU</name>
<accession>A0A0H3XJK2</accession>
<dbReference type="GO" id="GO:0005829">
    <property type="term" value="C:cytosol"/>
    <property type="evidence" value="ECO:0007669"/>
    <property type="project" value="TreeGrafter"/>
</dbReference>
<evidence type="ECO:0000313" key="2">
    <source>
        <dbReference type="EMBL" id="AKM54031.1"/>
    </source>
</evidence>
<dbReference type="PANTHER" id="PTHR11803:SF39">
    <property type="entry name" value="2-IMINOBUTANOATE_2-IMINOPROPANOATE DEAMINASE"/>
    <property type="match status" value="1"/>
</dbReference>
<dbReference type="NCBIfam" id="TIGR00004">
    <property type="entry name" value="Rid family detoxifying hydrolase"/>
    <property type="match status" value="1"/>
</dbReference>
<evidence type="ECO:0000256" key="1">
    <source>
        <dbReference type="ARBA" id="ARBA00010552"/>
    </source>
</evidence>
<organism evidence="2 3">
    <name type="scientific">Spiroplasma eriocheiris</name>
    <dbReference type="NCBI Taxonomy" id="315358"/>
    <lineage>
        <taxon>Bacteria</taxon>
        <taxon>Bacillati</taxon>
        <taxon>Mycoplasmatota</taxon>
        <taxon>Mollicutes</taxon>
        <taxon>Entomoplasmatales</taxon>
        <taxon>Spiroplasmataceae</taxon>
        <taxon>Spiroplasma</taxon>
    </lineage>
</organism>
<dbReference type="PATRIC" id="fig|743698.3.peg.453"/>
<dbReference type="InterPro" id="IPR006175">
    <property type="entry name" value="YjgF/YER057c/UK114"/>
</dbReference>
<dbReference type="EMBL" id="CP011856">
    <property type="protein sequence ID" value="AKM54031.1"/>
    <property type="molecule type" value="Genomic_DNA"/>
</dbReference>
<dbReference type="Proteomes" id="UP000035661">
    <property type="component" value="Chromosome"/>
</dbReference>
<dbReference type="STRING" id="315358.SERIO_v1c04520"/>
<sequence>MAHQVINTDQAPSAIGPYSQAIKAGDFIYVSGQLPLVPSTMEFISNDIADQTKQSLLNIQAILAAANATLEDVVKVNIFLKDMNDFAKMNEVYGQFFNTNKPARAAVQVGKLPKDALVEIEAVAFCG</sequence>
<reference evidence="3" key="2">
    <citation type="submission" date="2015-06" db="EMBL/GenBank/DDBJ databases">
        <title>Complete genome sequence of Spiroplasma eriocheiris TDA-040725-5 (DSM 21848).</title>
        <authorList>
            <person name="Lo W.-S."/>
            <person name="Kuo C.-H."/>
        </authorList>
    </citation>
    <scope>NUCLEOTIDE SEQUENCE [LARGE SCALE GENOMIC DNA]</scope>
    <source>
        <strain evidence="3">TDA-040725-5</strain>
    </source>
</reference>
<dbReference type="InterPro" id="IPR006056">
    <property type="entry name" value="RidA"/>
</dbReference>
<dbReference type="GO" id="GO:0019239">
    <property type="term" value="F:deaminase activity"/>
    <property type="evidence" value="ECO:0007669"/>
    <property type="project" value="TreeGrafter"/>
</dbReference>